<evidence type="ECO:0000313" key="2">
    <source>
        <dbReference type="EMBL" id="OFI05476.1"/>
    </source>
</evidence>
<dbReference type="Gene3D" id="3.30.830.10">
    <property type="entry name" value="Metalloenzyme, LuxS/M16 peptidase-like"/>
    <property type="match status" value="4"/>
</dbReference>
<evidence type="ECO:0000313" key="3">
    <source>
        <dbReference type="Proteomes" id="UP000175744"/>
    </source>
</evidence>
<feature type="domain" description="Peptidase M16C associated" evidence="1">
    <location>
        <begin position="462"/>
        <end position="712"/>
    </location>
</feature>
<comment type="caution">
    <text evidence="2">The sequence shown here is derived from an EMBL/GenBank/DDBJ whole genome shotgun (WGS) entry which is preliminary data.</text>
</comment>
<dbReference type="SUPFAM" id="SSF63411">
    <property type="entry name" value="LuxS/MPP-like metallohydrolase"/>
    <property type="match status" value="4"/>
</dbReference>
<dbReference type="GO" id="GO:0016485">
    <property type="term" value="P:protein processing"/>
    <property type="evidence" value="ECO:0007669"/>
    <property type="project" value="TreeGrafter"/>
</dbReference>
<name>A0A1E8EXF9_9CLOT</name>
<dbReference type="FunFam" id="3.30.830.10:FF:000034">
    <property type="entry name" value="presequence protease 1, chloroplastic/mitochondrial"/>
    <property type="match status" value="1"/>
</dbReference>
<protein>
    <submittedName>
        <fullName evidence="2">Peptidase M16C associated</fullName>
    </submittedName>
</protein>
<dbReference type="InterPro" id="IPR007863">
    <property type="entry name" value="Peptidase_M16_C"/>
</dbReference>
<dbReference type="PANTHER" id="PTHR43016">
    <property type="entry name" value="PRESEQUENCE PROTEASE"/>
    <property type="match status" value="1"/>
</dbReference>
<dbReference type="InterPro" id="IPR055130">
    <property type="entry name" value="PreP_C"/>
</dbReference>
<dbReference type="Pfam" id="PF00675">
    <property type="entry name" value="Peptidase_M16"/>
    <property type="match status" value="1"/>
</dbReference>
<dbReference type="STRING" id="1121290.CLAOCE_17050"/>
<reference evidence="2 3" key="1">
    <citation type="submission" date="2016-06" db="EMBL/GenBank/DDBJ databases">
        <title>Genome sequence of Clostridium acetireducens DSM 10703.</title>
        <authorList>
            <person name="Poehlein A."/>
            <person name="Fluechter S."/>
            <person name="Duerre P."/>
            <person name="Daniel R."/>
        </authorList>
    </citation>
    <scope>NUCLEOTIDE SEQUENCE [LARGE SCALE GENOMIC DNA]</scope>
    <source>
        <strain evidence="2 3">DSM 10703</strain>
    </source>
</reference>
<dbReference type="PATRIC" id="fig|1121290.3.peg.1696"/>
<organism evidence="2 3">
    <name type="scientific">Clostridium acetireducens DSM 10703</name>
    <dbReference type="NCBI Taxonomy" id="1121290"/>
    <lineage>
        <taxon>Bacteria</taxon>
        <taxon>Bacillati</taxon>
        <taxon>Bacillota</taxon>
        <taxon>Clostridia</taxon>
        <taxon>Eubacteriales</taxon>
        <taxon>Clostridiaceae</taxon>
        <taxon>Clostridium</taxon>
    </lineage>
</organism>
<dbReference type="Pfam" id="PF22516">
    <property type="entry name" value="PreP_C"/>
    <property type="match status" value="1"/>
</dbReference>
<dbReference type="InterPro" id="IPR011249">
    <property type="entry name" value="Metalloenz_LuxS/M16"/>
</dbReference>
<dbReference type="AlphaFoldDB" id="A0A1E8EXF9"/>
<dbReference type="Pfam" id="PF05193">
    <property type="entry name" value="Peptidase_M16_C"/>
    <property type="match status" value="1"/>
</dbReference>
<dbReference type="SMART" id="SM01264">
    <property type="entry name" value="M16C_associated"/>
    <property type="match status" value="1"/>
</dbReference>
<sequence length="973" mass="113134">MELGKIYNGFRLIQEKNIKEIKSIARIFNHEKSGARLLHLENDDDNKVFSITFRTPPKDSTGVAHILEHSVLCGSRKFDVKEPFVELIKGSLNTFLNAMTFPDKTMYPVASRNEKDFFNLMDVYMDAVLYPNIYKYPEILMQEGWHYELDNKEDEITYKGVVYNEMKGAFSSPESVLFRKISESLFPNTTYGVESGGDPDFIPNLTYEKFLDFHRKYYHPSNSYIYLYGDADILKELEFLNENYLKNFEKINVDSDILLEKPFNHIIEKVIEYPISENEIEEDKTFLSLNFVTEKSTNPEMYLALDILEYLLLETPAAPLKKSISQSGIAKDVFGYFNNSTIQTTFSIIAKNSNEISKCKFKEIVFNTLNKLVEEGINKKLIESSINIKEFEMREADFQSYPTGLIYNIKCMDSWLYNENPIMHLEYEKQIENIKQYSKEDYFEKIIKKYLIDNSHCSLLVVKPKKGLEEEKSKKIKEKLKKYKESLSEEEIINLIDKTSKLKKRQVTPDSEEKIKNISLLSIKDINKEADFVHTCEKQELGVNVLHHNIFTNKIAYLNLYFDMSTVEEKLIPYASLLTSLIGKVNTEKYKYEDLSKEVNINTGGISYNTRIYSQVGLYDKYSPKFVVKGKSLIENIPKLFELISEEICNSKFDDEKRLKELIMEIKSRLEMILLDRGHIFTANRVASYYSKASKYSEYLSGLDFYKFISNLEKNFDNKVKEIKISLEKVSKIIFNKQNLIASITLEEENYSSFKDNFEILIKNLKNNNLPKLKLDLNILKENEGIMTSGKVQYVSKGNNFIKLGYQYKGSMQVLKTIANYDYLWNKIRVQGGAYGCFVLIEKSGNIILTSYRDPNLIETLNAYSGIKDYIKNFKTTDREMTKYIIGTIARLDIPLTPSMKGERGDAYYFSGITKDIIQKERDEILSTTEKDIQDLFELISKSVEEDYICVLGNEEKIKDNSDIFNKTINLFN</sequence>
<dbReference type="Pfam" id="PF08367">
    <property type="entry name" value="M16C_assoc"/>
    <property type="match status" value="1"/>
</dbReference>
<proteinExistence type="predicted"/>
<dbReference type="InterPro" id="IPR013578">
    <property type="entry name" value="Peptidase_M16C_assoc"/>
</dbReference>
<dbReference type="PANTHER" id="PTHR43016:SF13">
    <property type="entry name" value="PRESEQUENCE PROTEASE, MITOCHONDRIAL"/>
    <property type="match status" value="1"/>
</dbReference>
<dbReference type="Proteomes" id="UP000175744">
    <property type="component" value="Unassembled WGS sequence"/>
</dbReference>
<dbReference type="GO" id="GO:0046872">
    <property type="term" value="F:metal ion binding"/>
    <property type="evidence" value="ECO:0007669"/>
    <property type="project" value="InterPro"/>
</dbReference>
<dbReference type="EMBL" id="LZFO01000026">
    <property type="protein sequence ID" value="OFI05476.1"/>
    <property type="molecule type" value="Genomic_DNA"/>
</dbReference>
<keyword evidence="3" id="KW-1185">Reference proteome</keyword>
<evidence type="ECO:0000259" key="1">
    <source>
        <dbReference type="SMART" id="SM01264"/>
    </source>
</evidence>
<dbReference type="InterPro" id="IPR011765">
    <property type="entry name" value="Pept_M16_N"/>
</dbReference>
<accession>A0A1E8EXF9</accession>
<gene>
    <name evidence="2" type="ORF">CLOACE_17050</name>
</gene>
<dbReference type="GO" id="GO:0004222">
    <property type="term" value="F:metalloendopeptidase activity"/>
    <property type="evidence" value="ECO:0007669"/>
    <property type="project" value="TreeGrafter"/>
</dbReference>